<name>A0ABS6K3U4_9FIRM</name>
<keyword evidence="2" id="KW-0808">Transferase</keyword>
<evidence type="ECO:0000313" key="4">
    <source>
        <dbReference type="Proteomes" id="UP001314681"/>
    </source>
</evidence>
<evidence type="ECO:0000256" key="2">
    <source>
        <dbReference type="ARBA" id="ARBA00022679"/>
    </source>
</evidence>
<proteinExistence type="predicted"/>
<reference evidence="3 4" key="1">
    <citation type="submission" date="2021-06" db="EMBL/GenBank/DDBJ databases">
        <title>Description of novel taxa of the family Lachnospiraceae.</title>
        <authorList>
            <person name="Chaplin A.V."/>
            <person name="Sokolova S.R."/>
            <person name="Pikina A.P."/>
            <person name="Korzhanova M."/>
            <person name="Belova V."/>
            <person name="Korostin D."/>
            <person name="Efimov B.A."/>
        </authorList>
    </citation>
    <scope>NUCLEOTIDE SEQUENCE [LARGE SCALE GENOMIC DNA]</scope>
    <source>
        <strain evidence="3 4">ASD4241</strain>
    </source>
</reference>
<evidence type="ECO:0008006" key="5">
    <source>
        <dbReference type="Google" id="ProtNLM"/>
    </source>
</evidence>
<dbReference type="SUPFAM" id="SSF53756">
    <property type="entry name" value="UDP-Glycosyltransferase/glycogen phosphorylase"/>
    <property type="match status" value="1"/>
</dbReference>
<evidence type="ECO:0000313" key="3">
    <source>
        <dbReference type="EMBL" id="MBU9725192.1"/>
    </source>
</evidence>
<dbReference type="InterPro" id="IPR051199">
    <property type="entry name" value="LPS_LOS_Heptosyltrfase"/>
</dbReference>
<comment type="caution">
    <text evidence="3">The sequence shown here is derived from an EMBL/GenBank/DDBJ whole genome shotgun (WGS) entry which is preliminary data.</text>
</comment>
<dbReference type="InterPro" id="IPR002201">
    <property type="entry name" value="Glyco_trans_9"/>
</dbReference>
<dbReference type="Gene3D" id="3.40.50.2000">
    <property type="entry name" value="Glycogen Phosphorylase B"/>
    <property type="match status" value="2"/>
</dbReference>
<dbReference type="PANTHER" id="PTHR30160:SF1">
    <property type="entry name" value="LIPOPOLYSACCHARIDE 1,2-N-ACETYLGLUCOSAMINETRANSFERASE-RELATED"/>
    <property type="match status" value="1"/>
</dbReference>
<accession>A0ABS6K3U4</accession>
<dbReference type="Pfam" id="PF01075">
    <property type="entry name" value="Glyco_transf_9"/>
    <property type="match status" value="1"/>
</dbReference>
<keyword evidence="1" id="KW-0328">Glycosyltransferase</keyword>
<dbReference type="EMBL" id="JAHQCX010000002">
    <property type="protein sequence ID" value="MBU9725192.1"/>
    <property type="molecule type" value="Genomic_DNA"/>
</dbReference>
<evidence type="ECO:0000256" key="1">
    <source>
        <dbReference type="ARBA" id="ARBA00022676"/>
    </source>
</evidence>
<sequence>MLKLLCKIKEALYNKILHAAAIHNLKRTDVNPGDENTIIIVKMDAIGDMVLYFENIRMIQNYYSNFKIILICQTCNNEIVRYFFPEIEVVPVGIITINQILFCKGFVQRLKKLSGGLLIQPVYNRTDLIEFIASCVMAPKRITIDGNNRKSKKIDQYYQVIKTEKETIMMFQRNKEFLEKLWNKDLVAVRFLPEQSLRSKKEYVVISPGGNINGKRWPIDKFAAVIQYITKTYHIACLLCGSSSEHNICSELLSKTEACKVKNLAGATSLIEMIEMIRGAVLYIGNDSAGIHIAAMYQIPSICIRPGYYKGQFLPYIEDVEIGQEPEVLYKNLPCCGCNAKYRYRTWDCIRRGLCGQSYPCVDAISEKEVIDIVDALLKE</sequence>
<dbReference type="RefSeq" id="WP_238726304.1">
    <property type="nucleotide sequence ID" value="NZ_JAHQCX010000002.1"/>
</dbReference>
<gene>
    <name evidence="3" type="ORF">KTH90_04105</name>
</gene>
<keyword evidence="4" id="KW-1185">Reference proteome</keyword>
<dbReference type="CDD" id="cd03789">
    <property type="entry name" value="GT9_LPS_heptosyltransferase"/>
    <property type="match status" value="1"/>
</dbReference>
<organism evidence="3 4">
    <name type="scientific">Diplocloster modestus</name>
    <dbReference type="NCBI Taxonomy" id="2850322"/>
    <lineage>
        <taxon>Bacteria</taxon>
        <taxon>Bacillati</taxon>
        <taxon>Bacillota</taxon>
        <taxon>Clostridia</taxon>
        <taxon>Lachnospirales</taxon>
        <taxon>Lachnospiraceae</taxon>
        <taxon>Diplocloster</taxon>
    </lineage>
</organism>
<dbReference type="PANTHER" id="PTHR30160">
    <property type="entry name" value="TETRAACYLDISACCHARIDE 4'-KINASE-RELATED"/>
    <property type="match status" value="1"/>
</dbReference>
<dbReference type="Proteomes" id="UP001314681">
    <property type="component" value="Unassembled WGS sequence"/>
</dbReference>
<protein>
    <recommendedName>
        <fullName evidence="5">Glycosyltransferase family 9 protein</fullName>
    </recommendedName>
</protein>